<proteinExistence type="predicted"/>
<reference evidence="2 3" key="1">
    <citation type="submission" date="2018-10" db="EMBL/GenBank/DDBJ databases">
        <title>Complete Genome Sequence and Transcriptomic Profiles of a Marine Bacterium, Pseudoalteromonas agarivorans Hao 2018.</title>
        <authorList>
            <person name="Hao L."/>
        </authorList>
    </citation>
    <scope>NUCLEOTIDE SEQUENCE [LARGE SCALE GENOMIC DNA]</scope>
    <source>
        <strain evidence="2 3">Hao 2018</strain>
    </source>
</reference>
<dbReference type="Gene3D" id="3.40.50.2000">
    <property type="entry name" value="Glycogen Phosphorylase B"/>
    <property type="match status" value="1"/>
</dbReference>
<sequence>MRPNMQHLYEPNYEPNLPTVFFYVHHHGAGHITRAELLINKLQNSYNVVVLYGDLKVKMALNKVCKRGVFEKLPSKWVGRSSVQRSYNAAFEGIEYSEAPLERSITFNLLAQQYKPVLFISDVSAELTIMARSIGLPVLMQRHSGDISGDPTQVFAYECATKLYAPYPKQLETPHYGYFNKTHYLGFISKYTGCESASKIGFGNHITLLITDAQRAVLIARVLTNYTDHVEVIGCHGEPIKGVTYKGMVANISQAITASVVVTSGGNNAVSQLLALGKKLIVIPENRPYQEQDEKARMLAKNNLAVHLPFSAFLQQNNALIEAALIDARKTQMSKTQIISDTEQFISEFIALVEEVAIEP</sequence>
<name>A0AAD0U280_9GAMM</name>
<evidence type="ECO:0000313" key="3">
    <source>
        <dbReference type="Proteomes" id="UP000279995"/>
    </source>
</evidence>
<gene>
    <name evidence="2" type="ORF">D9T18_03340</name>
</gene>
<dbReference type="GO" id="GO:0016758">
    <property type="term" value="F:hexosyltransferase activity"/>
    <property type="evidence" value="ECO:0007669"/>
    <property type="project" value="InterPro"/>
</dbReference>
<dbReference type="EMBL" id="CP033065">
    <property type="protein sequence ID" value="AYM85799.1"/>
    <property type="molecule type" value="Genomic_DNA"/>
</dbReference>
<accession>A0AAD0U280</accession>
<dbReference type="AlphaFoldDB" id="A0AAD0U280"/>
<dbReference type="Pfam" id="PF04101">
    <property type="entry name" value="Glyco_tran_28_C"/>
    <property type="match status" value="1"/>
</dbReference>
<protein>
    <recommendedName>
        <fullName evidence="1">Glycosyl transferase family 28 C-terminal domain-containing protein</fullName>
    </recommendedName>
</protein>
<dbReference type="SUPFAM" id="SSF53756">
    <property type="entry name" value="UDP-Glycosyltransferase/glycogen phosphorylase"/>
    <property type="match status" value="1"/>
</dbReference>
<evidence type="ECO:0000313" key="2">
    <source>
        <dbReference type="EMBL" id="AYM85799.1"/>
    </source>
</evidence>
<dbReference type="PANTHER" id="PTHR21015">
    <property type="entry name" value="UDP-N-ACETYLGLUCOSAMINE--N-ACETYLMURAMYL-(PENTAPEPTIDE) PYROPHOSPHORYL-UNDECAPRENOL N-ACETYLGLUCOSAMINE TRANSFERASE 1"/>
    <property type="match status" value="1"/>
</dbReference>
<organism evidence="2 3">
    <name type="scientific">Pseudoalteromonas agarivorans</name>
    <dbReference type="NCBI Taxonomy" id="176102"/>
    <lineage>
        <taxon>Bacteria</taxon>
        <taxon>Pseudomonadati</taxon>
        <taxon>Pseudomonadota</taxon>
        <taxon>Gammaproteobacteria</taxon>
        <taxon>Alteromonadales</taxon>
        <taxon>Pseudoalteromonadaceae</taxon>
        <taxon>Pseudoalteromonas</taxon>
    </lineage>
</organism>
<dbReference type="InterPro" id="IPR007235">
    <property type="entry name" value="Glyco_trans_28_C"/>
</dbReference>
<dbReference type="PANTHER" id="PTHR21015:SF22">
    <property type="entry name" value="GLYCOSYLTRANSFERASE"/>
    <property type="match status" value="1"/>
</dbReference>
<dbReference type="Proteomes" id="UP000279995">
    <property type="component" value="Chromosome I"/>
</dbReference>
<feature type="domain" description="Glycosyl transferase family 28 C-terminal" evidence="1">
    <location>
        <begin position="239"/>
        <end position="309"/>
    </location>
</feature>
<evidence type="ECO:0000259" key="1">
    <source>
        <dbReference type="Pfam" id="PF04101"/>
    </source>
</evidence>